<feature type="compositionally biased region" description="Polar residues" evidence="1">
    <location>
        <begin position="104"/>
        <end position="113"/>
    </location>
</feature>
<feature type="region of interest" description="Disordered" evidence="1">
    <location>
        <begin position="103"/>
        <end position="122"/>
    </location>
</feature>
<keyword evidence="3" id="KW-1185">Reference proteome</keyword>
<dbReference type="AlphaFoldDB" id="A0AAD3MT39"/>
<reference evidence="2" key="1">
    <citation type="submission" date="2022-08" db="EMBL/GenBank/DDBJ databases">
        <title>Genome sequencing of akame (Lates japonicus).</title>
        <authorList>
            <person name="Hashiguchi Y."/>
            <person name="Takahashi H."/>
        </authorList>
    </citation>
    <scope>NUCLEOTIDE SEQUENCE</scope>
    <source>
        <strain evidence="2">Kochi</strain>
    </source>
</reference>
<dbReference type="EMBL" id="BRZM01000043">
    <property type="protein sequence ID" value="GLD60927.1"/>
    <property type="molecule type" value="Genomic_DNA"/>
</dbReference>
<evidence type="ECO:0000313" key="2">
    <source>
        <dbReference type="EMBL" id="GLD60927.1"/>
    </source>
</evidence>
<organism evidence="2 3">
    <name type="scientific">Lates japonicus</name>
    <name type="common">Japanese lates</name>
    <dbReference type="NCBI Taxonomy" id="270547"/>
    <lineage>
        <taxon>Eukaryota</taxon>
        <taxon>Metazoa</taxon>
        <taxon>Chordata</taxon>
        <taxon>Craniata</taxon>
        <taxon>Vertebrata</taxon>
        <taxon>Euteleostomi</taxon>
        <taxon>Actinopterygii</taxon>
        <taxon>Neopterygii</taxon>
        <taxon>Teleostei</taxon>
        <taxon>Neoteleostei</taxon>
        <taxon>Acanthomorphata</taxon>
        <taxon>Carangaria</taxon>
        <taxon>Carangaria incertae sedis</taxon>
        <taxon>Centropomidae</taxon>
        <taxon>Lates</taxon>
    </lineage>
</organism>
<comment type="caution">
    <text evidence="2">The sequence shown here is derived from an EMBL/GenBank/DDBJ whole genome shotgun (WGS) entry which is preliminary data.</text>
</comment>
<accession>A0AAD3MT39</accession>
<evidence type="ECO:0000313" key="3">
    <source>
        <dbReference type="Proteomes" id="UP001279410"/>
    </source>
</evidence>
<sequence>MVTGASEFHNVSPTYLEPGIGRHTPYGNQTDYRIFELNKRLQNWTEVCVGHTVPGFMFDDMMRIKRGTSASNQHGRLIPAVYWPCICVAMILEPIRGSVRHKTCSSAPETASGTPLPEMAGG</sequence>
<name>A0AAD3MT39_LATJO</name>
<protein>
    <submittedName>
        <fullName evidence="2">LIM domain-binding protein 1b isoform X7</fullName>
    </submittedName>
</protein>
<proteinExistence type="predicted"/>
<dbReference type="Proteomes" id="UP001279410">
    <property type="component" value="Unassembled WGS sequence"/>
</dbReference>
<evidence type="ECO:0000256" key="1">
    <source>
        <dbReference type="SAM" id="MobiDB-lite"/>
    </source>
</evidence>
<gene>
    <name evidence="2" type="ORF">AKAME5_001278800</name>
</gene>